<dbReference type="InterPro" id="IPR011032">
    <property type="entry name" value="GroES-like_sf"/>
</dbReference>
<dbReference type="EMBL" id="ML736895">
    <property type="protein sequence ID" value="KAE8397430.1"/>
    <property type="molecule type" value="Genomic_DNA"/>
</dbReference>
<evidence type="ECO:0000256" key="3">
    <source>
        <dbReference type="ARBA" id="ARBA00022723"/>
    </source>
</evidence>
<keyword evidence="8" id="KW-1185">Reference proteome</keyword>
<dbReference type="GO" id="GO:0046872">
    <property type="term" value="F:metal ion binding"/>
    <property type="evidence" value="ECO:0007669"/>
    <property type="project" value="UniProtKB-KW"/>
</dbReference>
<dbReference type="Proteomes" id="UP000325579">
    <property type="component" value="Unassembled WGS sequence"/>
</dbReference>
<dbReference type="PANTHER" id="PTHR42813">
    <property type="entry name" value="ZINC-TYPE ALCOHOL DEHYDROGENASE-LIKE"/>
    <property type="match status" value="1"/>
</dbReference>
<evidence type="ECO:0000256" key="5">
    <source>
        <dbReference type="ARBA" id="ARBA00023027"/>
    </source>
</evidence>
<evidence type="ECO:0000259" key="6">
    <source>
        <dbReference type="Pfam" id="PF08240"/>
    </source>
</evidence>
<keyword evidence="5" id="KW-0520">NAD</keyword>
<dbReference type="InterPro" id="IPR013154">
    <property type="entry name" value="ADH-like_N"/>
</dbReference>
<dbReference type="Gene3D" id="3.90.180.10">
    <property type="entry name" value="Medium-chain alcohol dehydrogenases, catalytic domain"/>
    <property type="match status" value="1"/>
</dbReference>
<evidence type="ECO:0000313" key="8">
    <source>
        <dbReference type="Proteomes" id="UP000325579"/>
    </source>
</evidence>
<dbReference type="SUPFAM" id="SSF50129">
    <property type="entry name" value="GroES-like"/>
    <property type="match status" value="1"/>
</dbReference>
<comment type="similarity">
    <text evidence="2">Belongs to the zinc-containing alcohol dehydrogenase family.</text>
</comment>
<dbReference type="Pfam" id="PF08240">
    <property type="entry name" value="ADH_N"/>
    <property type="match status" value="1"/>
</dbReference>
<evidence type="ECO:0000256" key="4">
    <source>
        <dbReference type="ARBA" id="ARBA00022833"/>
    </source>
</evidence>
<reference evidence="7 8" key="1">
    <citation type="submission" date="2019-04" db="EMBL/GenBank/DDBJ databases">
        <authorList>
            <consortium name="DOE Joint Genome Institute"/>
            <person name="Mondo S."/>
            <person name="Kjaerbolling I."/>
            <person name="Vesth T."/>
            <person name="Frisvad J.C."/>
            <person name="Nybo J.L."/>
            <person name="Theobald S."/>
            <person name="Kildgaard S."/>
            <person name="Isbrandt T."/>
            <person name="Kuo A."/>
            <person name="Sato A."/>
            <person name="Lyhne E.K."/>
            <person name="Kogle M.E."/>
            <person name="Wiebenga A."/>
            <person name="Kun R.S."/>
            <person name="Lubbers R.J."/>
            <person name="Makela M.R."/>
            <person name="Barry K."/>
            <person name="Chovatia M."/>
            <person name="Clum A."/>
            <person name="Daum C."/>
            <person name="Haridas S."/>
            <person name="He G."/>
            <person name="LaButti K."/>
            <person name="Lipzen A."/>
            <person name="Riley R."/>
            <person name="Salamov A."/>
            <person name="Simmons B.A."/>
            <person name="Magnuson J.K."/>
            <person name="Henrissat B."/>
            <person name="Mortensen U.H."/>
            <person name="Larsen T.O."/>
            <person name="Devries R.P."/>
            <person name="Grigoriev I.V."/>
            <person name="Machida M."/>
            <person name="Baker S.E."/>
            <person name="Andersen M.R."/>
            <person name="Cantor M.N."/>
            <person name="Hua S.X."/>
        </authorList>
    </citation>
    <scope>NUCLEOTIDE SEQUENCE [LARGE SCALE GENOMIC DNA]</scope>
    <source>
        <strain evidence="7 8">CBS 119388</strain>
    </source>
</reference>
<dbReference type="OrthoDB" id="256333at2759"/>
<keyword evidence="3" id="KW-0479">Metal-binding</keyword>
<dbReference type="Gene3D" id="3.40.50.720">
    <property type="entry name" value="NAD(P)-binding Rossmann-like Domain"/>
    <property type="match status" value="1"/>
</dbReference>
<keyword evidence="4" id="KW-0862">Zinc</keyword>
<sequence length="391" mass="42361">MSQAQDKSMKAIVWEGTPFQMALKNQPIPHIMDANDIVIRITTAAICGTDIHMYHGLFGSKTPPWIMGHEGLGTIVEVGEGVKSLKVGDRVLAPGAIYCGYCENCHRGCLTYCLTFNPPTLVDFPGFGEDFGPNLGGAQAEYIRVPFADSSCLKLPPTTEHDLDYIILSDIFPSAWHALDCAGFEAGDTVAVFGAGPLGLLSAYSAILRGATTVYSVDYVPSRLEKAASIGAIPIDFTKNDPVEQILKREPRGVRRSIDCVGFECVNSKLEPEENLVLNDCIKVTEATGGIGLYGVYPPYPGSTAGTPLATDKQGKFPVLIGLLWFKGLSIRGGVAEIQKLQPMLQKLIESGKAKPSFIIDEVLYSLDEVPRAYERFSTHKIGKPVIQFNS</sequence>
<dbReference type="CDD" id="cd08282">
    <property type="entry name" value="PFDH_like"/>
    <property type="match status" value="1"/>
</dbReference>
<dbReference type="InterPro" id="IPR036291">
    <property type="entry name" value="NAD(P)-bd_dom_sf"/>
</dbReference>
<dbReference type="GeneID" id="43668504"/>
<feature type="domain" description="Alcohol dehydrogenase-like N-terminal" evidence="6">
    <location>
        <begin position="34"/>
        <end position="156"/>
    </location>
</feature>
<name>A0A5N7CT72_9EURO</name>
<evidence type="ECO:0000256" key="2">
    <source>
        <dbReference type="ARBA" id="ARBA00008072"/>
    </source>
</evidence>
<evidence type="ECO:0000313" key="7">
    <source>
        <dbReference type="EMBL" id="KAE8397430.1"/>
    </source>
</evidence>
<comment type="cofactor">
    <cofactor evidence="1">
        <name>Zn(2+)</name>
        <dbReference type="ChEBI" id="CHEBI:29105"/>
    </cofactor>
</comment>
<dbReference type="SUPFAM" id="SSF51735">
    <property type="entry name" value="NAD(P)-binding Rossmann-fold domains"/>
    <property type="match status" value="1"/>
</dbReference>
<gene>
    <name evidence="7" type="ORF">BDV37DRAFT_265628</name>
</gene>
<evidence type="ECO:0000256" key="1">
    <source>
        <dbReference type="ARBA" id="ARBA00001947"/>
    </source>
</evidence>
<dbReference type="PANTHER" id="PTHR42813:SF3">
    <property type="entry name" value="GLUTATHIONE-INDEPENDENT FORMALDEHYDE DEHYDROGENASE"/>
    <property type="match status" value="1"/>
</dbReference>
<proteinExistence type="inferred from homology"/>
<dbReference type="RefSeq" id="XP_031934749.1">
    <property type="nucleotide sequence ID" value="XM_032083813.1"/>
</dbReference>
<organism evidence="7 8">
    <name type="scientific">Aspergillus pseudonomiae</name>
    <dbReference type="NCBI Taxonomy" id="1506151"/>
    <lineage>
        <taxon>Eukaryota</taxon>
        <taxon>Fungi</taxon>
        <taxon>Dikarya</taxon>
        <taxon>Ascomycota</taxon>
        <taxon>Pezizomycotina</taxon>
        <taxon>Eurotiomycetes</taxon>
        <taxon>Eurotiomycetidae</taxon>
        <taxon>Eurotiales</taxon>
        <taxon>Aspergillaceae</taxon>
        <taxon>Aspergillus</taxon>
        <taxon>Aspergillus subgen. Circumdati</taxon>
    </lineage>
</organism>
<protein>
    <submittedName>
        <fullName evidence="7">Chaperonin 10-like protein</fullName>
    </submittedName>
</protein>
<dbReference type="AlphaFoldDB" id="A0A5N7CT72"/>
<accession>A0A5N7CT72</accession>